<reference evidence="1 2" key="1">
    <citation type="submission" date="2019-05" db="EMBL/GenBank/DDBJ databases">
        <title>Another draft genome of Portunus trituberculatus and its Hox gene families provides insights of decapod evolution.</title>
        <authorList>
            <person name="Jeong J.-H."/>
            <person name="Song I."/>
            <person name="Kim S."/>
            <person name="Choi T."/>
            <person name="Kim D."/>
            <person name="Ryu S."/>
            <person name="Kim W."/>
        </authorList>
    </citation>
    <scope>NUCLEOTIDE SEQUENCE [LARGE SCALE GENOMIC DNA]</scope>
    <source>
        <tissue evidence="1">Muscle</tissue>
    </source>
</reference>
<dbReference type="EMBL" id="VSRR010022055">
    <property type="protein sequence ID" value="MPC64410.1"/>
    <property type="molecule type" value="Genomic_DNA"/>
</dbReference>
<keyword evidence="2" id="KW-1185">Reference proteome</keyword>
<evidence type="ECO:0000313" key="1">
    <source>
        <dbReference type="EMBL" id="MPC64410.1"/>
    </source>
</evidence>
<accession>A0A5B7GWP5</accession>
<protein>
    <submittedName>
        <fullName evidence="1">Uncharacterized protein</fullName>
    </submittedName>
</protein>
<gene>
    <name evidence="1" type="ORF">E2C01_058525</name>
</gene>
<evidence type="ECO:0000313" key="2">
    <source>
        <dbReference type="Proteomes" id="UP000324222"/>
    </source>
</evidence>
<dbReference type="AlphaFoldDB" id="A0A5B7GWP5"/>
<sequence>MAFLWLRMYWLGIHSHRGSSSSYHSARASGLPRCPFIDRHAGKGREGKGRREQLLQGVGVSCCGFWLTLRFVNLSADA</sequence>
<comment type="caution">
    <text evidence="1">The sequence shown here is derived from an EMBL/GenBank/DDBJ whole genome shotgun (WGS) entry which is preliminary data.</text>
</comment>
<dbReference type="Proteomes" id="UP000324222">
    <property type="component" value="Unassembled WGS sequence"/>
</dbReference>
<organism evidence="1 2">
    <name type="scientific">Portunus trituberculatus</name>
    <name type="common">Swimming crab</name>
    <name type="synonym">Neptunus trituberculatus</name>
    <dbReference type="NCBI Taxonomy" id="210409"/>
    <lineage>
        <taxon>Eukaryota</taxon>
        <taxon>Metazoa</taxon>
        <taxon>Ecdysozoa</taxon>
        <taxon>Arthropoda</taxon>
        <taxon>Crustacea</taxon>
        <taxon>Multicrustacea</taxon>
        <taxon>Malacostraca</taxon>
        <taxon>Eumalacostraca</taxon>
        <taxon>Eucarida</taxon>
        <taxon>Decapoda</taxon>
        <taxon>Pleocyemata</taxon>
        <taxon>Brachyura</taxon>
        <taxon>Eubrachyura</taxon>
        <taxon>Portunoidea</taxon>
        <taxon>Portunidae</taxon>
        <taxon>Portuninae</taxon>
        <taxon>Portunus</taxon>
    </lineage>
</organism>
<name>A0A5B7GWP5_PORTR</name>
<proteinExistence type="predicted"/>